<evidence type="ECO:0000256" key="6">
    <source>
        <dbReference type="ARBA" id="ARBA00022777"/>
    </source>
</evidence>
<dbReference type="Gene3D" id="3.30.200.20">
    <property type="entry name" value="Phosphorylase Kinase, domain 1"/>
    <property type="match status" value="1"/>
</dbReference>
<dbReference type="AlphaFoldDB" id="A0A8T2QV82"/>
<evidence type="ECO:0000256" key="2">
    <source>
        <dbReference type="ARBA" id="ARBA00012513"/>
    </source>
</evidence>
<protein>
    <recommendedName>
        <fullName evidence="2">non-specific serine/threonine protein kinase</fullName>
        <ecNumber evidence="2">2.7.11.1</ecNumber>
    </recommendedName>
</protein>
<keyword evidence="6" id="KW-0418">Kinase</keyword>
<dbReference type="GO" id="GO:0010182">
    <property type="term" value="P:sugar mediated signaling pathway"/>
    <property type="evidence" value="ECO:0007669"/>
    <property type="project" value="UniProtKB-ARBA"/>
</dbReference>
<dbReference type="Proteomes" id="UP000825935">
    <property type="component" value="Chromosome 32"/>
</dbReference>
<reference evidence="13" key="1">
    <citation type="submission" date="2021-08" db="EMBL/GenBank/DDBJ databases">
        <title>WGS assembly of Ceratopteris richardii.</title>
        <authorList>
            <person name="Marchant D.B."/>
            <person name="Chen G."/>
            <person name="Jenkins J."/>
            <person name="Shu S."/>
            <person name="Leebens-Mack J."/>
            <person name="Grimwood J."/>
            <person name="Schmutz J."/>
            <person name="Soltis P."/>
            <person name="Soltis D."/>
            <person name="Chen Z.-H."/>
        </authorList>
    </citation>
    <scope>NUCLEOTIDE SEQUENCE</scope>
    <source>
        <strain evidence="13">Whitten #5841</strain>
        <tissue evidence="13">Leaf</tissue>
    </source>
</reference>
<evidence type="ECO:0000256" key="10">
    <source>
        <dbReference type="PROSITE-ProRule" id="PRU10141"/>
    </source>
</evidence>
<dbReference type="OMA" id="MRRMQHP"/>
<dbReference type="InterPro" id="IPR051681">
    <property type="entry name" value="Ser/Thr_Kinases-Pseudokinases"/>
</dbReference>
<evidence type="ECO:0000313" key="13">
    <source>
        <dbReference type="EMBL" id="KAH7287233.1"/>
    </source>
</evidence>
<keyword evidence="5 10" id="KW-0547">Nucleotide-binding</keyword>
<dbReference type="PROSITE" id="PS00107">
    <property type="entry name" value="PROTEIN_KINASE_ATP"/>
    <property type="match status" value="1"/>
</dbReference>
<evidence type="ECO:0000256" key="5">
    <source>
        <dbReference type="ARBA" id="ARBA00022741"/>
    </source>
</evidence>
<comment type="similarity">
    <text evidence="1">Belongs to the protein kinase superfamily. TKL Ser/Thr protein kinase family. RAF subfamily.</text>
</comment>
<dbReference type="InterPro" id="IPR000719">
    <property type="entry name" value="Prot_kinase_dom"/>
</dbReference>
<dbReference type="InterPro" id="IPR008271">
    <property type="entry name" value="Ser/Thr_kinase_AS"/>
</dbReference>
<dbReference type="GO" id="GO:0004674">
    <property type="term" value="F:protein serine/threonine kinase activity"/>
    <property type="evidence" value="ECO:0007669"/>
    <property type="project" value="UniProtKB-KW"/>
</dbReference>
<evidence type="ECO:0000256" key="9">
    <source>
        <dbReference type="ARBA" id="ARBA00048679"/>
    </source>
</evidence>
<dbReference type="OrthoDB" id="339325at2759"/>
<dbReference type="GO" id="GO:0005524">
    <property type="term" value="F:ATP binding"/>
    <property type="evidence" value="ECO:0007669"/>
    <property type="project" value="UniProtKB-UniRule"/>
</dbReference>
<keyword evidence="4" id="KW-0808">Transferase</keyword>
<comment type="catalytic activity">
    <reaction evidence="8">
        <text>L-threonyl-[protein] + ATP = O-phospho-L-threonyl-[protein] + ADP + H(+)</text>
        <dbReference type="Rhea" id="RHEA:46608"/>
        <dbReference type="Rhea" id="RHEA-COMP:11060"/>
        <dbReference type="Rhea" id="RHEA-COMP:11605"/>
        <dbReference type="ChEBI" id="CHEBI:15378"/>
        <dbReference type="ChEBI" id="CHEBI:30013"/>
        <dbReference type="ChEBI" id="CHEBI:30616"/>
        <dbReference type="ChEBI" id="CHEBI:61977"/>
        <dbReference type="ChEBI" id="CHEBI:456216"/>
        <dbReference type="EC" id="2.7.11.1"/>
    </reaction>
</comment>
<feature type="domain" description="Protein kinase" evidence="12">
    <location>
        <begin position="564"/>
        <end position="823"/>
    </location>
</feature>
<dbReference type="InterPro" id="IPR055164">
    <property type="entry name" value="EDR1/CTR1/ARMC3-like_pept-like"/>
</dbReference>
<dbReference type="Pfam" id="PF14381">
    <property type="entry name" value="EDR1_CTR1_ARMC3_pept"/>
    <property type="match status" value="1"/>
</dbReference>
<name>A0A8T2QV82_CERRI</name>
<evidence type="ECO:0000256" key="7">
    <source>
        <dbReference type="ARBA" id="ARBA00022840"/>
    </source>
</evidence>
<dbReference type="PROSITE" id="PS50011">
    <property type="entry name" value="PROTEIN_KINASE_DOM"/>
    <property type="match status" value="1"/>
</dbReference>
<keyword evidence="7 10" id="KW-0067">ATP-binding</keyword>
<dbReference type="PANTHER" id="PTHR44329:SF146">
    <property type="entry name" value="SERINE_THREONINE-PROTEIN KINASE SIS8-RELATED"/>
    <property type="match status" value="1"/>
</dbReference>
<dbReference type="GO" id="GO:0006950">
    <property type="term" value="P:response to stress"/>
    <property type="evidence" value="ECO:0007669"/>
    <property type="project" value="UniProtKB-ARBA"/>
</dbReference>
<accession>A0A8T2QV82</accession>
<dbReference type="Pfam" id="PF07714">
    <property type="entry name" value="PK_Tyr_Ser-Thr"/>
    <property type="match status" value="1"/>
</dbReference>
<evidence type="ECO:0000256" key="4">
    <source>
        <dbReference type="ARBA" id="ARBA00022679"/>
    </source>
</evidence>
<feature type="binding site" evidence="10">
    <location>
        <position position="592"/>
    </location>
    <ligand>
        <name>ATP</name>
        <dbReference type="ChEBI" id="CHEBI:30616"/>
    </ligand>
</feature>
<gene>
    <name evidence="13" type="ORF">KP509_32G045200</name>
</gene>
<dbReference type="FunFam" id="3.30.200.20:FF:000060">
    <property type="entry name" value="Serine/threonine-protein kinase isoform 1"/>
    <property type="match status" value="1"/>
</dbReference>
<dbReference type="InterPro" id="IPR011009">
    <property type="entry name" value="Kinase-like_dom_sf"/>
</dbReference>
<dbReference type="InterPro" id="IPR001245">
    <property type="entry name" value="Ser-Thr/Tyr_kinase_cat_dom"/>
</dbReference>
<dbReference type="SMART" id="SM00220">
    <property type="entry name" value="S_TKc"/>
    <property type="match status" value="1"/>
</dbReference>
<evidence type="ECO:0000256" key="8">
    <source>
        <dbReference type="ARBA" id="ARBA00047899"/>
    </source>
</evidence>
<dbReference type="PROSITE" id="PS00108">
    <property type="entry name" value="PROTEIN_KINASE_ST"/>
    <property type="match status" value="1"/>
</dbReference>
<dbReference type="PANTHER" id="PTHR44329">
    <property type="entry name" value="SERINE/THREONINE-PROTEIN KINASE TNNI3K-RELATED"/>
    <property type="match status" value="1"/>
</dbReference>
<dbReference type="PRINTS" id="PR00109">
    <property type="entry name" value="TYRKINASE"/>
</dbReference>
<dbReference type="EMBL" id="CM035437">
    <property type="protein sequence ID" value="KAH7287233.1"/>
    <property type="molecule type" value="Genomic_DNA"/>
</dbReference>
<keyword evidence="3" id="KW-0723">Serine/threonine-protein kinase</keyword>
<dbReference type="InterPro" id="IPR017441">
    <property type="entry name" value="Protein_kinase_ATP_BS"/>
</dbReference>
<comment type="caution">
    <text evidence="13">The sequence shown here is derived from an EMBL/GenBank/DDBJ whole genome shotgun (WGS) entry which is preliminary data.</text>
</comment>
<feature type="region of interest" description="Disordered" evidence="11">
    <location>
        <begin position="394"/>
        <end position="419"/>
    </location>
</feature>
<evidence type="ECO:0000313" key="14">
    <source>
        <dbReference type="Proteomes" id="UP000825935"/>
    </source>
</evidence>
<evidence type="ECO:0000259" key="12">
    <source>
        <dbReference type="PROSITE" id="PS50011"/>
    </source>
</evidence>
<feature type="region of interest" description="Disordered" evidence="11">
    <location>
        <begin position="55"/>
        <end position="88"/>
    </location>
</feature>
<evidence type="ECO:0000256" key="11">
    <source>
        <dbReference type="SAM" id="MobiDB-lite"/>
    </source>
</evidence>
<comment type="catalytic activity">
    <reaction evidence="9">
        <text>L-seryl-[protein] + ATP = O-phospho-L-seryl-[protein] + ADP + H(+)</text>
        <dbReference type="Rhea" id="RHEA:17989"/>
        <dbReference type="Rhea" id="RHEA-COMP:9863"/>
        <dbReference type="Rhea" id="RHEA-COMP:11604"/>
        <dbReference type="ChEBI" id="CHEBI:15378"/>
        <dbReference type="ChEBI" id="CHEBI:29999"/>
        <dbReference type="ChEBI" id="CHEBI:30616"/>
        <dbReference type="ChEBI" id="CHEBI:83421"/>
        <dbReference type="ChEBI" id="CHEBI:456216"/>
        <dbReference type="EC" id="2.7.11.1"/>
    </reaction>
</comment>
<sequence>MKHILRKLHIGGGHDNFDGRVSRLNSTEAVTPQDSTVAPTSSGFSGWLSNARHSLLPSSNGATPRARHESTERTSVLGLESSQSEGRAPHSFNYYEEEYQIQLALALSMSSENAVDDPESLQIRAAKRISLGRPPSPGNTPAESAAYRYWAYNVLDYEEKVIDGFYDVYGVVSDFGNAEKIPSLIDLQGTPLTDMLGYEAILVDRTIDPDLVHLEQAALCLAVDCGMSGVGPQSSVLVQKIADLVVQQLGGPVVDANDALKRWRSNSYELRTSFNNIVLPLGSLKFGLSRHRALLFKVLADHVGIPCRIVKGSHYTGTDEGAVNIVKLELDREYIVDLMGAPGTLLPPEIAGATGHVDLFENTALVEELFSQIEKAQNKMLKCTDASTSAALGDKKHSQFSNSSIEVRDLEEGKPSPSNERFLRNDLKCHYGERQKSPYVLTQESLANACGKEDAVVDMPNSDVHNGTTVQVSDPHKLLKLDSLESSEGGVKSTKVHYNEVDINFAREHIQHINSDLTDLNKAGSSKNRSSASCYIDCWTKHVNNKGGPMLENVAECEIPWEEIVIGERIGLGSYGEVYLGDWHGIEVAVKKFLDQDFLGDALDEFISEVQIMRRMQHPNVVHFLGAVTRPPNLSIVTEYLPRGSLFRLLHRPNCQLDERLRLKMALDVAEGMNYLHTSRPIIVHRDLKSPNLLVDKDWVVKVCDFGLSRLKHHTFLSSKSTAGTPEWMAPEVLRNEPSNEKCDVYSFGVILWELVTLQQPWSGMNPMQVVGAVGFQDRRLELPKNLEPSIAQIITGCWQSDPKLRPSFSDITVALRPLDRLLND</sequence>
<organism evidence="13 14">
    <name type="scientific">Ceratopteris richardii</name>
    <name type="common">Triangle waterfern</name>
    <dbReference type="NCBI Taxonomy" id="49495"/>
    <lineage>
        <taxon>Eukaryota</taxon>
        <taxon>Viridiplantae</taxon>
        <taxon>Streptophyta</taxon>
        <taxon>Embryophyta</taxon>
        <taxon>Tracheophyta</taxon>
        <taxon>Polypodiopsida</taxon>
        <taxon>Polypodiidae</taxon>
        <taxon>Polypodiales</taxon>
        <taxon>Pteridineae</taxon>
        <taxon>Pteridaceae</taxon>
        <taxon>Parkerioideae</taxon>
        <taxon>Ceratopteris</taxon>
    </lineage>
</organism>
<proteinExistence type="inferred from homology"/>
<evidence type="ECO:0000256" key="3">
    <source>
        <dbReference type="ARBA" id="ARBA00022527"/>
    </source>
</evidence>
<dbReference type="EC" id="2.7.11.1" evidence="2"/>
<dbReference type="Gene3D" id="1.10.510.10">
    <property type="entry name" value="Transferase(Phosphotransferase) domain 1"/>
    <property type="match status" value="1"/>
</dbReference>
<dbReference type="SUPFAM" id="SSF56112">
    <property type="entry name" value="Protein kinase-like (PK-like)"/>
    <property type="match status" value="1"/>
</dbReference>
<evidence type="ECO:0000256" key="1">
    <source>
        <dbReference type="ARBA" id="ARBA00010507"/>
    </source>
</evidence>
<dbReference type="FunFam" id="1.10.510.10:FF:000193">
    <property type="entry name" value="Serine/threonine-protein kinase CTR1"/>
    <property type="match status" value="1"/>
</dbReference>
<dbReference type="CDD" id="cd13999">
    <property type="entry name" value="STKc_MAP3K-like"/>
    <property type="match status" value="1"/>
</dbReference>
<keyword evidence="14" id="KW-1185">Reference proteome</keyword>